<dbReference type="InterPro" id="IPR052676">
    <property type="entry name" value="Zinc-sensing_GPCR"/>
</dbReference>
<dbReference type="RefSeq" id="XP_024617670.1">
    <property type="nucleotide sequence ID" value="XM_024761902.1"/>
</dbReference>
<accession>A0A341CTJ5</accession>
<keyword evidence="2" id="KW-0472">Membrane</keyword>
<feature type="compositionally biased region" description="Polar residues" evidence="1">
    <location>
        <begin position="148"/>
        <end position="158"/>
    </location>
</feature>
<keyword evidence="2" id="KW-0812">Transmembrane</keyword>
<dbReference type="Gene3D" id="1.20.1070.10">
    <property type="entry name" value="Rhodopsin 7-helix transmembrane proteins"/>
    <property type="match status" value="1"/>
</dbReference>
<dbReference type="RefSeq" id="XP_024617671.1">
    <property type="nucleotide sequence ID" value="XM_024761903.1"/>
</dbReference>
<sequence length="158" mass="17921">MPNQVRRIMAAAKPKHDWTKSYFQAYMILLPFSDTFFYLSSVVNPLLYNVSSQQFRSVFGQVLRCRLTLPHANQEKRLRAHVASTVDGARSAHRPLIFLASRPNSSARRTNKVFLSTFQSEAKPEPKPQQLSCESPDPNSEVKPANPATENGFQEQEV</sequence>
<dbReference type="SUPFAM" id="SSF81321">
    <property type="entry name" value="Family A G protein-coupled receptor-like"/>
    <property type="match status" value="1"/>
</dbReference>
<evidence type="ECO:0000313" key="4">
    <source>
        <dbReference type="RefSeq" id="XP_024617670.1"/>
    </source>
</evidence>
<keyword evidence="3" id="KW-1185">Reference proteome</keyword>
<feature type="region of interest" description="Disordered" evidence="1">
    <location>
        <begin position="117"/>
        <end position="158"/>
    </location>
</feature>
<proteinExistence type="predicted"/>
<protein>
    <submittedName>
        <fullName evidence="4 5">G-protein coupled receptor 39-like</fullName>
    </submittedName>
</protein>
<keyword evidence="2" id="KW-1133">Transmembrane helix</keyword>
<dbReference type="Proteomes" id="UP000252040">
    <property type="component" value="Unplaced"/>
</dbReference>
<name>A0A341CTJ5_NEOAA</name>
<evidence type="ECO:0000313" key="3">
    <source>
        <dbReference type="Proteomes" id="UP000252040"/>
    </source>
</evidence>
<dbReference type="PANTHER" id="PTHR46752">
    <property type="entry name" value="G-PROTEIN COUPLED RECEPTOR 39"/>
    <property type="match status" value="1"/>
</dbReference>
<organism evidence="3 4">
    <name type="scientific">Neophocaena asiaeorientalis asiaeorientalis</name>
    <name type="common">Yangtze finless porpoise</name>
    <name type="synonym">Neophocaena phocaenoides subsp. asiaeorientalis</name>
    <dbReference type="NCBI Taxonomy" id="1706337"/>
    <lineage>
        <taxon>Eukaryota</taxon>
        <taxon>Metazoa</taxon>
        <taxon>Chordata</taxon>
        <taxon>Craniata</taxon>
        <taxon>Vertebrata</taxon>
        <taxon>Euteleostomi</taxon>
        <taxon>Mammalia</taxon>
        <taxon>Eutheria</taxon>
        <taxon>Laurasiatheria</taxon>
        <taxon>Artiodactyla</taxon>
        <taxon>Whippomorpha</taxon>
        <taxon>Cetacea</taxon>
        <taxon>Odontoceti</taxon>
        <taxon>Phocoenidae</taxon>
        <taxon>Neophocaena</taxon>
    </lineage>
</organism>
<evidence type="ECO:0000256" key="1">
    <source>
        <dbReference type="SAM" id="MobiDB-lite"/>
    </source>
</evidence>
<dbReference type="PANTHER" id="PTHR46752:SF1">
    <property type="entry name" value="G-PROTEIN COUPLED RECEPTOR 39"/>
    <property type="match status" value="1"/>
</dbReference>
<evidence type="ECO:0000256" key="2">
    <source>
        <dbReference type="SAM" id="Phobius"/>
    </source>
</evidence>
<dbReference type="GO" id="GO:0004930">
    <property type="term" value="F:G protein-coupled receptor activity"/>
    <property type="evidence" value="ECO:0007669"/>
    <property type="project" value="TreeGrafter"/>
</dbReference>
<reference evidence="4 5" key="1">
    <citation type="submission" date="2025-04" db="UniProtKB">
        <authorList>
            <consortium name="RefSeq"/>
        </authorList>
    </citation>
    <scope>IDENTIFICATION</scope>
    <source>
        <tissue evidence="4 5">Meat</tissue>
    </source>
</reference>
<dbReference type="AlphaFoldDB" id="A0A341CTJ5"/>
<dbReference type="GeneID" id="112411039"/>
<gene>
    <name evidence="4 5" type="primary">LOC112411039</name>
</gene>
<evidence type="ECO:0000313" key="5">
    <source>
        <dbReference type="RefSeq" id="XP_024617671.1"/>
    </source>
</evidence>
<dbReference type="KEGG" id="nasi:112411039"/>
<dbReference type="STRING" id="1706337.A0A341CTJ5"/>
<feature type="transmembrane region" description="Helical" evidence="2">
    <location>
        <begin position="21"/>
        <end position="39"/>
    </location>
</feature>